<dbReference type="Proteomes" id="UP000034366">
    <property type="component" value="Unassembled WGS sequence"/>
</dbReference>
<sequence length="100" mass="11484">MRKQKTPALVNLAIYTTITIFLWIFFDIYRALKKPPVLDIESKILEPVNPNLDMNLLEEIDKSLYFEKSSYEPEDLLNETIIETNTAIETDTATVSADSD</sequence>
<keyword evidence="1" id="KW-1133">Transmembrane helix</keyword>
<evidence type="ECO:0000256" key="1">
    <source>
        <dbReference type="SAM" id="Phobius"/>
    </source>
</evidence>
<comment type="caution">
    <text evidence="2">The sequence shown here is derived from an EMBL/GenBank/DDBJ whole genome shotgun (WGS) entry which is preliminary data.</text>
</comment>
<dbReference type="EMBL" id="LBTW01000004">
    <property type="protein sequence ID" value="KKQ50565.1"/>
    <property type="molecule type" value="Genomic_DNA"/>
</dbReference>
<accession>A0A0G0IHR2</accession>
<protein>
    <submittedName>
        <fullName evidence="2">Uncharacterized protein</fullName>
    </submittedName>
</protein>
<reference evidence="2 3" key="1">
    <citation type="journal article" date="2015" name="Nature">
        <title>rRNA introns, odd ribosomes, and small enigmatic genomes across a large radiation of phyla.</title>
        <authorList>
            <person name="Brown C.T."/>
            <person name="Hug L.A."/>
            <person name="Thomas B.C."/>
            <person name="Sharon I."/>
            <person name="Castelle C.J."/>
            <person name="Singh A."/>
            <person name="Wilkins M.J."/>
            <person name="Williams K.H."/>
            <person name="Banfield J.F."/>
        </authorList>
    </citation>
    <scope>NUCLEOTIDE SEQUENCE [LARGE SCALE GENOMIC DNA]</scope>
</reference>
<dbReference type="AlphaFoldDB" id="A0A0G0IHR2"/>
<proteinExistence type="predicted"/>
<name>A0A0G0IHR2_9BACT</name>
<organism evidence="2 3">
    <name type="scientific">Candidatus Woesebacteria bacterium GW2011_GWD1_38_10</name>
    <dbReference type="NCBI Taxonomy" id="1618592"/>
    <lineage>
        <taxon>Bacteria</taxon>
        <taxon>Candidatus Woeseibacteriota</taxon>
    </lineage>
</organism>
<evidence type="ECO:0000313" key="2">
    <source>
        <dbReference type="EMBL" id="KKQ50565.1"/>
    </source>
</evidence>
<evidence type="ECO:0000313" key="3">
    <source>
        <dbReference type="Proteomes" id="UP000034366"/>
    </source>
</evidence>
<keyword evidence="1" id="KW-0472">Membrane</keyword>
<keyword evidence="1" id="KW-0812">Transmembrane</keyword>
<feature type="transmembrane region" description="Helical" evidence="1">
    <location>
        <begin position="12"/>
        <end position="32"/>
    </location>
</feature>
<gene>
    <name evidence="2" type="ORF">US67_C0004G0009</name>
</gene>